<evidence type="ECO:0000256" key="2">
    <source>
        <dbReference type="ARBA" id="ARBA00022525"/>
    </source>
</evidence>
<dbReference type="InterPro" id="IPR018511">
    <property type="entry name" value="Hemolysin-typ_Ca-bd_CS"/>
</dbReference>
<organism evidence="3 4">
    <name type="scientific">Mariniblastus fucicola</name>
    <dbReference type="NCBI Taxonomy" id="980251"/>
    <lineage>
        <taxon>Bacteria</taxon>
        <taxon>Pseudomonadati</taxon>
        <taxon>Planctomycetota</taxon>
        <taxon>Planctomycetia</taxon>
        <taxon>Pirellulales</taxon>
        <taxon>Pirellulaceae</taxon>
        <taxon>Mariniblastus</taxon>
    </lineage>
</organism>
<name>A0A5B9PA78_9BACT</name>
<evidence type="ECO:0000313" key="4">
    <source>
        <dbReference type="Proteomes" id="UP000322214"/>
    </source>
</evidence>
<dbReference type="PANTHER" id="PTHR38340">
    <property type="entry name" value="S-LAYER PROTEIN"/>
    <property type="match status" value="1"/>
</dbReference>
<protein>
    <submittedName>
        <fullName evidence="3">Bifunctional hemolysin/adenylate cyclase</fullName>
    </submittedName>
</protein>
<gene>
    <name evidence="3" type="primary">cya_5</name>
    <name evidence="3" type="ORF">MFFC18_22790</name>
</gene>
<evidence type="ECO:0000256" key="1">
    <source>
        <dbReference type="ARBA" id="ARBA00004613"/>
    </source>
</evidence>
<dbReference type="STRING" id="980251.GCA_001642875_00028"/>
<keyword evidence="2" id="KW-0964">Secreted</keyword>
<dbReference type="PROSITE" id="PS00330">
    <property type="entry name" value="HEMOLYSIN_CALCIUM"/>
    <property type="match status" value="2"/>
</dbReference>
<sequence length="591" mass="64430">MKNLIQHCIKSFTATSFFSRRSAVKPRRAKKSSLSFNSLEPRNLLATLSLDAGVLTINGTNDRDFVVLIQNNDGTFDLDDAGTITVYNNDDVDNVVFRGKNGNDEFINNTFETSTFYGHGGDDVFYGGVSVDIAYGGGDNDELHGGIGDDFLYGSDGDDSIYGEEGNDTVYAGNGDDRIYGGDGDDFLSAEAGDDVMFGGNGDDFLRGYNGNDEISGDDGDDLVYGQGGDDLIFGNDGHDRLRGNNDNDTIYGQLGNDVLIGDVGDDIFYGGDGNEIIYGWLGNDIMYGENGDDALYDAGGDDELYGGNGNDILRAGDGHDTLRGGDGSDTLRGEAGNDRLYGGALLDRLYAGGGDDSLHGGEGVEVDQLYGQSGSDRFHEDDGDFIGDRVAEDVTIRYETDAASWHDMEIEVLDRSFQQMYDLAGSNVLLRETYSVGDDVTIYKYQDLPGDTTSQNIINPTTGKREIHIVDFDETTDIGQTFFQAEITRQFGYNWDSPEELGTVIQDAASQWQAFLDLSSWTQVDPQDPNFFESGDGEWWYDGKANFTTFGAKHNPYEDFNGIWGVTVSQSFSNGLLSKVNWLTSVVQSM</sequence>
<dbReference type="RefSeq" id="WP_148618801.1">
    <property type="nucleotide sequence ID" value="NZ_CP042912.1"/>
</dbReference>
<dbReference type="PANTHER" id="PTHR38340:SF1">
    <property type="entry name" value="S-LAYER PROTEIN"/>
    <property type="match status" value="1"/>
</dbReference>
<dbReference type="InterPro" id="IPR001343">
    <property type="entry name" value="Hemolysn_Ca-bd"/>
</dbReference>
<proteinExistence type="predicted"/>
<dbReference type="GO" id="GO:0005576">
    <property type="term" value="C:extracellular region"/>
    <property type="evidence" value="ECO:0007669"/>
    <property type="project" value="UniProtKB-SubCell"/>
</dbReference>
<dbReference type="EMBL" id="CP042912">
    <property type="protein sequence ID" value="QEG22399.1"/>
    <property type="molecule type" value="Genomic_DNA"/>
</dbReference>
<dbReference type="Gene3D" id="2.150.10.10">
    <property type="entry name" value="Serralysin-like metalloprotease, C-terminal"/>
    <property type="match status" value="3"/>
</dbReference>
<dbReference type="Pfam" id="PF00353">
    <property type="entry name" value="HemolysinCabind"/>
    <property type="match status" value="7"/>
</dbReference>
<dbReference type="PRINTS" id="PR00313">
    <property type="entry name" value="CABNDNGRPT"/>
</dbReference>
<dbReference type="GO" id="GO:0005509">
    <property type="term" value="F:calcium ion binding"/>
    <property type="evidence" value="ECO:0007669"/>
    <property type="project" value="InterPro"/>
</dbReference>
<accession>A0A5B9PA78</accession>
<dbReference type="KEGG" id="mff:MFFC18_22790"/>
<evidence type="ECO:0000313" key="3">
    <source>
        <dbReference type="EMBL" id="QEG22399.1"/>
    </source>
</evidence>
<dbReference type="Proteomes" id="UP000322214">
    <property type="component" value="Chromosome"/>
</dbReference>
<reference evidence="3 4" key="1">
    <citation type="submission" date="2019-08" db="EMBL/GenBank/DDBJ databases">
        <title>Deep-cultivation of Planctomycetes and their phenomic and genomic characterization uncovers novel biology.</title>
        <authorList>
            <person name="Wiegand S."/>
            <person name="Jogler M."/>
            <person name="Boedeker C."/>
            <person name="Pinto D."/>
            <person name="Vollmers J."/>
            <person name="Rivas-Marin E."/>
            <person name="Kohn T."/>
            <person name="Peeters S.H."/>
            <person name="Heuer A."/>
            <person name="Rast P."/>
            <person name="Oberbeckmann S."/>
            <person name="Bunk B."/>
            <person name="Jeske O."/>
            <person name="Meyerdierks A."/>
            <person name="Storesund J.E."/>
            <person name="Kallscheuer N."/>
            <person name="Luecker S."/>
            <person name="Lage O.M."/>
            <person name="Pohl T."/>
            <person name="Merkel B.J."/>
            <person name="Hornburger P."/>
            <person name="Mueller R.-W."/>
            <person name="Bruemmer F."/>
            <person name="Labrenz M."/>
            <person name="Spormann A.M."/>
            <person name="Op den Camp H."/>
            <person name="Overmann J."/>
            <person name="Amann R."/>
            <person name="Jetten M.S.M."/>
            <person name="Mascher T."/>
            <person name="Medema M.H."/>
            <person name="Devos D.P."/>
            <person name="Kaster A.-K."/>
            <person name="Ovreas L."/>
            <person name="Rohde M."/>
            <person name="Galperin M.Y."/>
            <person name="Jogler C."/>
        </authorList>
    </citation>
    <scope>NUCLEOTIDE SEQUENCE [LARGE SCALE GENOMIC DNA]</scope>
    <source>
        <strain evidence="3 4">FC18</strain>
    </source>
</reference>
<dbReference type="OrthoDB" id="440058at2"/>
<dbReference type="AlphaFoldDB" id="A0A5B9PA78"/>
<dbReference type="InterPro" id="IPR050557">
    <property type="entry name" value="RTX_toxin/Mannuronan_C5-epim"/>
</dbReference>
<comment type="subcellular location">
    <subcellularLocation>
        <location evidence="1">Secreted</location>
    </subcellularLocation>
</comment>
<dbReference type="SUPFAM" id="SSF51120">
    <property type="entry name" value="beta-Roll"/>
    <property type="match status" value="3"/>
</dbReference>
<dbReference type="InterPro" id="IPR011049">
    <property type="entry name" value="Serralysin-like_metalloprot_C"/>
</dbReference>
<keyword evidence="4" id="KW-1185">Reference proteome</keyword>